<protein>
    <recommendedName>
        <fullName evidence="5">Laminin EGF-like domain-containing protein</fullName>
    </recommendedName>
</protein>
<evidence type="ECO:0000256" key="4">
    <source>
        <dbReference type="ARBA" id="ARBA00023157"/>
    </source>
</evidence>
<dbReference type="OMA" id="DANTGHC"/>
<evidence type="ECO:0000313" key="6">
    <source>
        <dbReference type="EMBL" id="ELT88459.1"/>
    </source>
</evidence>
<dbReference type="HOGENOM" id="CLU_2135879_0_0_1"/>
<gene>
    <name evidence="6" type="ORF">CAPTEDRAFT_112001</name>
</gene>
<reference evidence="6 8" key="2">
    <citation type="journal article" date="2013" name="Nature">
        <title>Insights into bilaterian evolution from three spiralian genomes.</title>
        <authorList>
            <person name="Simakov O."/>
            <person name="Marletaz F."/>
            <person name="Cho S.J."/>
            <person name="Edsinger-Gonzales E."/>
            <person name="Havlak P."/>
            <person name="Hellsten U."/>
            <person name="Kuo D.H."/>
            <person name="Larsson T."/>
            <person name="Lv J."/>
            <person name="Arendt D."/>
            <person name="Savage R."/>
            <person name="Osoegawa K."/>
            <person name="de Jong P."/>
            <person name="Grimwood J."/>
            <person name="Chapman J.A."/>
            <person name="Shapiro H."/>
            <person name="Aerts A."/>
            <person name="Otillar R.P."/>
            <person name="Terry A.Y."/>
            <person name="Boore J.L."/>
            <person name="Grigoriev I.V."/>
            <person name="Lindberg D.R."/>
            <person name="Seaver E.C."/>
            <person name="Weisblat D.A."/>
            <person name="Putnam N.H."/>
            <person name="Rokhsar D.S."/>
        </authorList>
    </citation>
    <scope>NUCLEOTIDE SEQUENCE</scope>
    <source>
        <strain evidence="6 8">I ESC-2004</strain>
    </source>
</reference>
<dbReference type="EMBL" id="AMQN01015399">
    <property type="status" value="NOT_ANNOTATED_CDS"/>
    <property type="molecule type" value="Genomic_DNA"/>
</dbReference>
<evidence type="ECO:0000313" key="7">
    <source>
        <dbReference type="EnsemblMetazoa" id="CapteP112001"/>
    </source>
</evidence>
<dbReference type="InterPro" id="IPR002049">
    <property type="entry name" value="LE_dom"/>
</dbReference>
<dbReference type="Proteomes" id="UP000014760">
    <property type="component" value="Unassembled WGS sequence"/>
</dbReference>
<organism evidence="6">
    <name type="scientific">Capitella teleta</name>
    <name type="common">Polychaete worm</name>
    <dbReference type="NCBI Taxonomy" id="283909"/>
    <lineage>
        <taxon>Eukaryota</taxon>
        <taxon>Metazoa</taxon>
        <taxon>Spiralia</taxon>
        <taxon>Lophotrochozoa</taxon>
        <taxon>Annelida</taxon>
        <taxon>Polychaeta</taxon>
        <taxon>Sedentaria</taxon>
        <taxon>Scolecida</taxon>
        <taxon>Capitellidae</taxon>
        <taxon>Capitella</taxon>
    </lineage>
</organism>
<keyword evidence="3" id="KW-0677">Repeat</keyword>
<keyword evidence="1" id="KW-0245">EGF-like domain</keyword>
<dbReference type="PANTHER" id="PTHR24043:SF8">
    <property type="entry name" value="EGF-LIKE DOMAIN-CONTAINING PROTEIN"/>
    <property type="match status" value="1"/>
</dbReference>
<dbReference type="PANTHER" id="PTHR24043">
    <property type="entry name" value="SCAVENGER RECEPTOR CLASS F"/>
    <property type="match status" value="1"/>
</dbReference>
<feature type="domain" description="Laminin EGF-like" evidence="5">
    <location>
        <begin position="17"/>
        <end position="57"/>
    </location>
</feature>
<reference evidence="7" key="3">
    <citation type="submission" date="2015-06" db="UniProtKB">
        <authorList>
            <consortium name="EnsemblMetazoa"/>
        </authorList>
    </citation>
    <scope>IDENTIFICATION</scope>
</reference>
<evidence type="ECO:0000313" key="8">
    <source>
        <dbReference type="Proteomes" id="UP000014760"/>
    </source>
</evidence>
<dbReference type="STRING" id="283909.R7T580"/>
<evidence type="ECO:0000256" key="1">
    <source>
        <dbReference type="ARBA" id="ARBA00022536"/>
    </source>
</evidence>
<evidence type="ECO:0000259" key="5">
    <source>
        <dbReference type="SMART" id="SM00180"/>
    </source>
</evidence>
<dbReference type="Gene3D" id="2.170.300.10">
    <property type="entry name" value="Tie2 ligand-binding domain superfamily"/>
    <property type="match status" value="1"/>
</dbReference>
<reference evidence="8" key="1">
    <citation type="submission" date="2012-12" db="EMBL/GenBank/DDBJ databases">
        <authorList>
            <person name="Hellsten U."/>
            <person name="Grimwood J."/>
            <person name="Chapman J.A."/>
            <person name="Shapiro H."/>
            <person name="Aerts A."/>
            <person name="Otillar R.P."/>
            <person name="Terry A.Y."/>
            <person name="Boore J.L."/>
            <person name="Simakov O."/>
            <person name="Marletaz F."/>
            <person name="Cho S.-J."/>
            <person name="Edsinger-Gonzales E."/>
            <person name="Havlak P."/>
            <person name="Kuo D.-H."/>
            <person name="Larsson T."/>
            <person name="Lv J."/>
            <person name="Arendt D."/>
            <person name="Savage R."/>
            <person name="Osoegawa K."/>
            <person name="de Jong P."/>
            <person name="Lindberg D.R."/>
            <person name="Seaver E.C."/>
            <person name="Weisblat D.A."/>
            <person name="Putnam N.H."/>
            <person name="Grigoriev I.V."/>
            <person name="Rokhsar D.S."/>
        </authorList>
    </citation>
    <scope>NUCLEOTIDE SEQUENCE</scope>
    <source>
        <strain evidence="8">I ESC-2004</strain>
    </source>
</reference>
<sequence>MVECEPGFFGLNCAERCRCSGNAVCDPISGRCAVCESGFGGDSCQDECESGTFGSGCSKFCHCRSGEVCDRVMGECSSGCAHHWYGTDCQTSGCFCLLVRLFFYSLLSHYSAT</sequence>
<dbReference type="AlphaFoldDB" id="R7T580"/>
<name>R7T580_CAPTE</name>
<dbReference type="OrthoDB" id="6043889at2759"/>
<dbReference type="SMART" id="SM00180">
    <property type="entry name" value="EGF_Lam"/>
    <property type="match status" value="1"/>
</dbReference>
<keyword evidence="4" id="KW-1015">Disulfide bond</keyword>
<evidence type="ECO:0000256" key="3">
    <source>
        <dbReference type="ARBA" id="ARBA00022737"/>
    </source>
</evidence>
<keyword evidence="8" id="KW-1185">Reference proteome</keyword>
<proteinExistence type="predicted"/>
<evidence type="ECO:0000256" key="2">
    <source>
        <dbReference type="ARBA" id="ARBA00022729"/>
    </source>
</evidence>
<dbReference type="GO" id="GO:0005044">
    <property type="term" value="F:scavenger receptor activity"/>
    <property type="evidence" value="ECO:0007669"/>
    <property type="project" value="InterPro"/>
</dbReference>
<dbReference type="InterPro" id="IPR042635">
    <property type="entry name" value="MEGF10/SREC1/2-like"/>
</dbReference>
<dbReference type="EnsemblMetazoa" id="CapteT112001">
    <property type="protein sequence ID" value="CapteP112001"/>
    <property type="gene ID" value="CapteG112001"/>
</dbReference>
<dbReference type="EMBL" id="KB311860">
    <property type="protein sequence ID" value="ELT88459.1"/>
    <property type="molecule type" value="Genomic_DNA"/>
</dbReference>
<accession>R7T580</accession>
<keyword evidence="2" id="KW-0732">Signal</keyword>
<dbReference type="FunFam" id="2.170.300.10:FF:000041">
    <property type="entry name" value="Tyrosine protein kinase receptor tie-1, putative"/>
    <property type="match status" value="1"/>
</dbReference>